<keyword evidence="1" id="KW-0812">Transmembrane</keyword>
<protein>
    <submittedName>
        <fullName evidence="2">Uncharacterized protein</fullName>
    </submittedName>
</protein>
<name>A0A7J6L1Q8_PERCH</name>
<sequence length="179" mass="19130">TDRYAFFKLTVSVSFDSNNEIELDITLAAGGCVVLVEYGVGLAAVGVSICLTGSITAHNLYDPKTRSLSASIGMSVSFYVSVPHFGSILDVTLSGAIGCKAASDGAMSAFGKLGVSTELIVVGASLFLDLEAKNLDFIPNRWSFSSGVSFSAWVSLVIWRPRWNKRFVMWQVGPVTFGK</sequence>
<evidence type="ECO:0000313" key="2">
    <source>
        <dbReference type="EMBL" id="KAF4653087.1"/>
    </source>
</evidence>
<proteinExistence type="predicted"/>
<organism evidence="2 3">
    <name type="scientific">Perkinsus chesapeaki</name>
    <name type="common">Clam parasite</name>
    <name type="synonym">Perkinsus andrewsi</name>
    <dbReference type="NCBI Taxonomy" id="330153"/>
    <lineage>
        <taxon>Eukaryota</taxon>
        <taxon>Sar</taxon>
        <taxon>Alveolata</taxon>
        <taxon>Perkinsozoa</taxon>
        <taxon>Perkinsea</taxon>
        <taxon>Perkinsida</taxon>
        <taxon>Perkinsidae</taxon>
        <taxon>Perkinsus</taxon>
    </lineage>
</organism>
<feature type="transmembrane region" description="Helical" evidence="1">
    <location>
        <begin position="142"/>
        <end position="159"/>
    </location>
</feature>
<evidence type="ECO:0000256" key="1">
    <source>
        <dbReference type="SAM" id="Phobius"/>
    </source>
</evidence>
<comment type="caution">
    <text evidence="2">The sequence shown here is derived from an EMBL/GenBank/DDBJ whole genome shotgun (WGS) entry which is preliminary data.</text>
</comment>
<dbReference type="Pfam" id="PF20525">
    <property type="entry name" value="DUF6740"/>
    <property type="match status" value="1"/>
</dbReference>
<dbReference type="Proteomes" id="UP000591131">
    <property type="component" value="Unassembled WGS sequence"/>
</dbReference>
<dbReference type="InterPro" id="IPR046628">
    <property type="entry name" value="DUF6740"/>
</dbReference>
<reference evidence="2 3" key="1">
    <citation type="submission" date="2020-04" db="EMBL/GenBank/DDBJ databases">
        <title>Perkinsus chesapeaki whole genome sequence.</title>
        <authorList>
            <person name="Bogema D.R."/>
        </authorList>
    </citation>
    <scope>NUCLEOTIDE SEQUENCE [LARGE SCALE GENOMIC DNA]</scope>
    <source>
        <strain evidence="2">ATCC PRA-425</strain>
    </source>
</reference>
<dbReference type="EMBL" id="JAAPAO010000854">
    <property type="protein sequence ID" value="KAF4653087.1"/>
    <property type="molecule type" value="Genomic_DNA"/>
</dbReference>
<feature type="transmembrane region" description="Helical" evidence="1">
    <location>
        <begin position="110"/>
        <end position="130"/>
    </location>
</feature>
<dbReference type="AlphaFoldDB" id="A0A7J6L1Q8"/>
<keyword evidence="1" id="KW-1133">Transmembrane helix</keyword>
<evidence type="ECO:0000313" key="3">
    <source>
        <dbReference type="Proteomes" id="UP000591131"/>
    </source>
</evidence>
<keyword evidence="1" id="KW-0472">Membrane</keyword>
<feature type="non-terminal residue" evidence="2">
    <location>
        <position position="1"/>
    </location>
</feature>
<accession>A0A7J6L1Q8</accession>
<gene>
    <name evidence="2" type="ORF">FOL47_010711</name>
</gene>
<keyword evidence="3" id="KW-1185">Reference proteome</keyword>